<dbReference type="InterPro" id="IPR021215">
    <property type="entry name" value="DUF2752"/>
</dbReference>
<evidence type="ECO:0000313" key="3">
    <source>
        <dbReference type="Proteomes" id="UP001597548"/>
    </source>
</evidence>
<evidence type="ECO:0000313" key="2">
    <source>
        <dbReference type="EMBL" id="MFD2914412.1"/>
    </source>
</evidence>
<name>A0ABW5ZPA2_9FLAO</name>
<keyword evidence="1" id="KW-0812">Transmembrane</keyword>
<dbReference type="RefSeq" id="WP_317175389.1">
    <property type="nucleotide sequence ID" value="NZ_JADILU010000003.1"/>
</dbReference>
<organism evidence="2 3">
    <name type="scientific">Psychroserpens luteus</name>
    <dbReference type="NCBI Taxonomy" id="1434066"/>
    <lineage>
        <taxon>Bacteria</taxon>
        <taxon>Pseudomonadati</taxon>
        <taxon>Bacteroidota</taxon>
        <taxon>Flavobacteriia</taxon>
        <taxon>Flavobacteriales</taxon>
        <taxon>Flavobacteriaceae</taxon>
        <taxon>Psychroserpens</taxon>
    </lineage>
</organism>
<feature type="transmembrane region" description="Helical" evidence="1">
    <location>
        <begin position="79"/>
        <end position="97"/>
    </location>
</feature>
<keyword evidence="1" id="KW-1133">Transmembrane helix</keyword>
<reference evidence="3" key="1">
    <citation type="journal article" date="2019" name="Int. J. Syst. Evol. Microbiol.">
        <title>The Global Catalogue of Microorganisms (GCM) 10K type strain sequencing project: providing services to taxonomists for standard genome sequencing and annotation.</title>
        <authorList>
            <consortium name="The Broad Institute Genomics Platform"/>
            <consortium name="The Broad Institute Genome Sequencing Center for Infectious Disease"/>
            <person name="Wu L."/>
            <person name="Ma J."/>
        </authorList>
    </citation>
    <scope>NUCLEOTIDE SEQUENCE [LARGE SCALE GENOMIC DNA]</scope>
    <source>
        <strain evidence="3">KCTC 32514</strain>
    </source>
</reference>
<keyword evidence="1" id="KW-0472">Membrane</keyword>
<protein>
    <submittedName>
        <fullName evidence="2">DUF2752 domain-containing protein</fullName>
    </submittedName>
</protein>
<sequence length="102" mass="11633">MRLISINMMSPEDYMLPCLNKKLFGLDCMGCGMQRSIALILNGDFIAAFQMYPAIYSLIALVGLIFINYFMNFKHAHKIIIILALINGFLILGNFIYKTFIN</sequence>
<dbReference type="EMBL" id="JBHUOS010000001">
    <property type="protein sequence ID" value="MFD2914412.1"/>
    <property type="molecule type" value="Genomic_DNA"/>
</dbReference>
<gene>
    <name evidence="2" type="ORF">ACFS29_02085</name>
</gene>
<accession>A0ABW5ZPA2</accession>
<proteinExistence type="predicted"/>
<comment type="caution">
    <text evidence="2">The sequence shown here is derived from an EMBL/GenBank/DDBJ whole genome shotgun (WGS) entry which is preliminary data.</text>
</comment>
<evidence type="ECO:0000256" key="1">
    <source>
        <dbReference type="SAM" id="Phobius"/>
    </source>
</evidence>
<keyword evidence="3" id="KW-1185">Reference proteome</keyword>
<dbReference type="Proteomes" id="UP001597548">
    <property type="component" value="Unassembled WGS sequence"/>
</dbReference>
<feature type="transmembrane region" description="Helical" evidence="1">
    <location>
        <begin position="45"/>
        <end position="67"/>
    </location>
</feature>
<dbReference type="Pfam" id="PF10825">
    <property type="entry name" value="DUF2752"/>
    <property type="match status" value="1"/>
</dbReference>